<gene>
    <name evidence="1" type="ORF">AMD00_00415</name>
</gene>
<evidence type="ECO:0000313" key="1">
    <source>
        <dbReference type="EMBL" id="KOO51017.1"/>
    </source>
</evidence>
<dbReference type="EMBL" id="LILB01000001">
    <property type="protein sequence ID" value="KOO51017.1"/>
    <property type="molecule type" value="Genomic_DNA"/>
</dbReference>
<keyword evidence="2" id="KW-1185">Reference proteome</keyword>
<dbReference type="GeneID" id="301134588"/>
<sequence>MEAIKVKEKYHFEPLLYGIISFFIPVLGFFVAIGGIISYIKAKKEIATNKGNSSMLVNFGLVVIILGIIYQLLPILAILTVRKLLTG</sequence>
<proteinExistence type="predicted"/>
<dbReference type="RefSeq" id="WP_053415132.1">
    <property type="nucleotide sequence ID" value="NZ_LILB01000001.1"/>
</dbReference>
<organism evidence="1 2">
    <name type="scientific">Viridibacillus arvi</name>
    <dbReference type="NCBI Taxonomy" id="263475"/>
    <lineage>
        <taxon>Bacteria</taxon>
        <taxon>Bacillati</taxon>
        <taxon>Bacillota</taxon>
        <taxon>Bacilli</taxon>
        <taxon>Bacillales</taxon>
        <taxon>Caryophanaceae</taxon>
        <taxon>Viridibacillus</taxon>
    </lineage>
</organism>
<protein>
    <recommendedName>
        <fullName evidence="3">DUF4190 domain-containing protein</fullName>
    </recommendedName>
</protein>
<evidence type="ECO:0000313" key="2">
    <source>
        <dbReference type="Proteomes" id="UP000036867"/>
    </source>
</evidence>
<reference evidence="2" key="1">
    <citation type="submission" date="2015-08" db="EMBL/GenBank/DDBJ databases">
        <title>Fjat-10028 dsm 16317.</title>
        <authorList>
            <person name="Liu B."/>
            <person name="Wang J."/>
            <person name="Zhu Y."/>
            <person name="Liu G."/>
            <person name="Chen Q."/>
            <person name="Chen Z."/>
            <person name="Lan J."/>
            <person name="Che J."/>
            <person name="Ge C."/>
            <person name="Shi H."/>
            <person name="Pan Z."/>
            <person name="Liu X."/>
        </authorList>
    </citation>
    <scope>NUCLEOTIDE SEQUENCE [LARGE SCALE GENOMIC DNA]</scope>
    <source>
        <strain evidence="2">DSM 16317</strain>
    </source>
</reference>
<comment type="caution">
    <text evidence="1">The sequence shown here is derived from an EMBL/GenBank/DDBJ whole genome shotgun (WGS) entry which is preliminary data.</text>
</comment>
<evidence type="ECO:0008006" key="3">
    <source>
        <dbReference type="Google" id="ProtNLM"/>
    </source>
</evidence>
<dbReference type="Proteomes" id="UP000036867">
    <property type="component" value="Unassembled WGS sequence"/>
</dbReference>
<accession>A0A0M0LJE7</accession>
<name>A0A0M0LJE7_9BACL</name>
<dbReference type="AlphaFoldDB" id="A0A0M0LJE7"/>